<dbReference type="InterPro" id="IPR052929">
    <property type="entry name" value="RNase_H-like_EbsB-rel"/>
</dbReference>
<reference evidence="1" key="2">
    <citation type="submission" date="2020-03" db="EMBL/GenBank/DDBJ databases">
        <title>Walnut 2.0.</title>
        <authorList>
            <person name="Marrano A."/>
            <person name="Britton M."/>
            <person name="Zimin A.V."/>
            <person name="Zaini P.A."/>
            <person name="Workman R."/>
            <person name="Puiu D."/>
            <person name="Bianco L."/>
            <person name="Allen B.J."/>
            <person name="Troggio M."/>
            <person name="Leslie C.A."/>
            <person name="Timp W."/>
            <person name="Dendekar A."/>
            <person name="Salzberg S.L."/>
            <person name="Neale D.B."/>
        </authorList>
    </citation>
    <scope>NUCLEOTIDE SEQUENCE</scope>
    <source>
        <tissue evidence="1">Leaves</tissue>
    </source>
</reference>
<gene>
    <name evidence="1" type="ORF">F2P56_003276</name>
</gene>
<organism evidence="1 2">
    <name type="scientific">Juglans regia</name>
    <name type="common">English walnut</name>
    <dbReference type="NCBI Taxonomy" id="51240"/>
    <lineage>
        <taxon>Eukaryota</taxon>
        <taxon>Viridiplantae</taxon>
        <taxon>Streptophyta</taxon>
        <taxon>Embryophyta</taxon>
        <taxon>Tracheophyta</taxon>
        <taxon>Spermatophyta</taxon>
        <taxon>Magnoliopsida</taxon>
        <taxon>eudicotyledons</taxon>
        <taxon>Gunneridae</taxon>
        <taxon>Pentapetalae</taxon>
        <taxon>rosids</taxon>
        <taxon>fabids</taxon>
        <taxon>Fagales</taxon>
        <taxon>Juglandaceae</taxon>
        <taxon>Juglans</taxon>
    </lineage>
</organism>
<evidence type="ECO:0008006" key="3">
    <source>
        <dbReference type="Google" id="ProtNLM"/>
    </source>
</evidence>
<comment type="caution">
    <text evidence="1">The sequence shown here is derived from an EMBL/GenBank/DDBJ whole genome shotgun (WGS) entry which is preliminary data.</text>
</comment>
<reference evidence="1" key="1">
    <citation type="submission" date="2015-10" db="EMBL/GenBank/DDBJ databases">
        <authorList>
            <person name="Martinez-Garcia P.J."/>
            <person name="Crepeau M.W."/>
            <person name="Puiu D."/>
            <person name="Gonzalez-Ibeas D."/>
            <person name="Whalen J."/>
            <person name="Stevens K."/>
            <person name="Paul R."/>
            <person name="Butterfield T."/>
            <person name="Britton M."/>
            <person name="Reagan R."/>
            <person name="Chakraborty S."/>
            <person name="Walawage S.L."/>
            <person name="Vasquez-Gross H.A."/>
            <person name="Cardeno C."/>
            <person name="Famula R."/>
            <person name="Pratt K."/>
            <person name="Kuruganti S."/>
            <person name="Aradhya M.K."/>
            <person name="Leslie C.A."/>
            <person name="Dandekar A.M."/>
            <person name="Salzberg S.L."/>
            <person name="Wegrzyn J.L."/>
            <person name="Langley C.H."/>
            <person name="Neale D.B."/>
        </authorList>
    </citation>
    <scope>NUCLEOTIDE SEQUENCE</scope>
    <source>
        <tissue evidence="1">Leaves</tissue>
    </source>
</reference>
<dbReference type="PANTHER" id="PTHR47074:SF11">
    <property type="entry name" value="REVERSE TRANSCRIPTASE-LIKE PROTEIN"/>
    <property type="match status" value="1"/>
</dbReference>
<name>A0A834D0A1_JUGRE</name>
<evidence type="ECO:0000313" key="2">
    <source>
        <dbReference type="Proteomes" id="UP000619265"/>
    </source>
</evidence>
<protein>
    <recommendedName>
        <fullName evidence="3">RNase H type-1 domain-containing protein</fullName>
    </recommendedName>
</protein>
<proteinExistence type="predicted"/>
<dbReference type="EMBL" id="LIHL02000002">
    <property type="protein sequence ID" value="KAF5476529.1"/>
    <property type="molecule type" value="Genomic_DNA"/>
</dbReference>
<evidence type="ECO:0000313" key="1">
    <source>
        <dbReference type="EMBL" id="KAF5476529.1"/>
    </source>
</evidence>
<sequence>MNSTVATLIDENTKWWDIEKVRRILPPREATEVLNMILTSESRPDSLVWEHKKSGAFSVKSAYRFFQSLGHVRQTDREVVSDGLGLWYRRNQKLYKDKVLLPEQVVDHALSLHQEHKTAAKKRKEKRDESLLLLVPPPVGVLKLNIDGALFHDQCRSGVGMVLRDEYGKVIFFASKPTHEVQDPMEIELIAIL</sequence>
<dbReference type="Gramene" id="Jr02_00650_p1">
    <property type="protein sequence ID" value="cds.Jr02_00650_p1"/>
    <property type="gene ID" value="Jr02_00650"/>
</dbReference>
<accession>A0A834D0A1</accession>
<dbReference type="AlphaFoldDB" id="A0A834D0A1"/>
<dbReference type="PANTHER" id="PTHR47074">
    <property type="entry name" value="BNAC02G40300D PROTEIN"/>
    <property type="match status" value="1"/>
</dbReference>
<dbReference type="Proteomes" id="UP000619265">
    <property type="component" value="Unassembled WGS sequence"/>
</dbReference>